<dbReference type="OrthoDB" id="115252at2"/>
<evidence type="ECO:0000259" key="1">
    <source>
        <dbReference type="Pfam" id="PF01636"/>
    </source>
</evidence>
<dbReference type="Gene3D" id="3.90.1200.10">
    <property type="match status" value="1"/>
</dbReference>
<keyword evidence="2" id="KW-0808">Transferase</keyword>
<dbReference type="GO" id="GO:0016740">
    <property type="term" value="F:transferase activity"/>
    <property type="evidence" value="ECO:0007669"/>
    <property type="project" value="UniProtKB-KW"/>
</dbReference>
<reference evidence="2 3" key="1">
    <citation type="submission" date="2019-02" db="EMBL/GenBank/DDBJ databases">
        <title>Sequencing the genomes of 1000 actinobacteria strains.</title>
        <authorList>
            <person name="Klenk H.-P."/>
        </authorList>
    </citation>
    <scope>NUCLEOTIDE SEQUENCE [LARGE SCALE GENOMIC DNA]</scope>
    <source>
        <strain evidence="2 3">DSM 45612</strain>
    </source>
</reference>
<organism evidence="2 3">
    <name type="scientific">Micromonospora kangleipakensis</name>
    <dbReference type="NCBI Taxonomy" id="1077942"/>
    <lineage>
        <taxon>Bacteria</taxon>
        <taxon>Bacillati</taxon>
        <taxon>Actinomycetota</taxon>
        <taxon>Actinomycetes</taxon>
        <taxon>Micromonosporales</taxon>
        <taxon>Micromonosporaceae</taxon>
        <taxon>Micromonospora</taxon>
    </lineage>
</organism>
<comment type="caution">
    <text evidence="2">The sequence shown here is derived from an EMBL/GenBank/DDBJ whole genome shotgun (WGS) entry which is preliminary data.</text>
</comment>
<dbReference type="Pfam" id="PF01636">
    <property type="entry name" value="APH"/>
    <property type="match status" value="1"/>
</dbReference>
<dbReference type="AlphaFoldDB" id="A0A4Q8BEL8"/>
<sequence>MSTEVRCDRAVTDDLRVLVTAMLRAEYGPSAVQTLNRAASVMASSYPAEVVTVGLADGRVVKIFLKDLSSRRYDRDLAERRSLEIAVYRDLLADANLGTPRYYGSVSDPGRNRFWLLLEHVEGTCLRDEPFSVWVQAAAWLGRMQAHVAAHPELLHRCRLLKPLTHGLFLSTAATAERAAAAYAPELAGRVVRALEGYPELAGRIASQPPTLVHGSYRPQNILLRAGAGPGAQPPMCPVDWEGAALGPAGYDLAYLSDGFDEQRRQLLVAAYRMAAAEHGLRVHEGEEADVLLDGCDLHKNLKTLGKAADRGFPVDGVHKLVRMVEVAAARALRRRNGAARRAP</sequence>
<feature type="domain" description="Aminoglycoside phosphotransferase" evidence="1">
    <location>
        <begin position="70"/>
        <end position="276"/>
    </location>
</feature>
<evidence type="ECO:0000313" key="2">
    <source>
        <dbReference type="EMBL" id="RZU75785.1"/>
    </source>
</evidence>
<protein>
    <submittedName>
        <fullName evidence="2">Phosphotransferase family enzyme</fullName>
    </submittedName>
</protein>
<dbReference type="InterPro" id="IPR011009">
    <property type="entry name" value="Kinase-like_dom_sf"/>
</dbReference>
<accession>A0A4Q8BEL8</accession>
<dbReference type="Proteomes" id="UP000294114">
    <property type="component" value="Unassembled WGS sequence"/>
</dbReference>
<evidence type="ECO:0000313" key="3">
    <source>
        <dbReference type="Proteomes" id="UP000294114"/>
    </source>
</evidence>
<name>A0A4Q8BEL8_9ACTN</name>
<gene>
    <name evidence="2" type="ORF">EV384_4346</name>
</gene>
<dbReference type="SUPFAM" id="SSF56112">
    <property type="entry name" value="Protein kinase-like (PK-like)"/>
    <property type="match status" value="1"/>
</dbReference>
<keyword evidence="3" id="KW-1185">Reference proteome</keyword>
<dbReference type="RefSeq" id="WP_130336038.1">
    <property type="nucleotide sequence ID" value="NZ_SHLD01000001.1"/>
</dbReference>
<dbReference type="EMBL" id="SHLD01000001">
    <property type="protein sequence ID" value="RZU75785.1"/>
    <property type="molecule type" value="Genomic_DNA"/>
</dbReference>
<proteinExistence type="predicted"/>
<dbReference type="InterPro" id="IPR002575">
    <property type="entry name" value="Aminoglycoside_PTrfase"/>
</dbReference>